<dbReference type="InterPro" id="IPR010982">
    <property type="entry name" value="Lambda_DNA-bd_dom_sf"/>
</dbReference>
<name>A0A8E6B6Z9_9BACT</name>
<proteinExistence type="predicted"/>
<dbReference type="KEGG" id="tsph:KIH39_26375"/>
<reference evidence="3" key="1">
    <citation type="submission" date="2021-05" db="EMBL/GenBank/DDBJ databases">
        <title>Complete genome sequence of the cellulolytic planctomycete Telmatocola sphagniphila SP2T and characterization of the first cellulase from planctomycetes.</title>
        <authorList>
            <person name="Rakitin A.L."/>
            <person name="Beletsky A.V."/>
            <person name="Naumoff D.G."/>
            <person name="Kulichevskaya I.S."/>
            <person name="Mardanov A.V."/>
            <person name="Ravin N.V."/>
            <person name="Dedysh S.N."/>
        </authorList>
    </citation>
    <scope>NUCLEOTIDE SEQUENCE</scope>
    <source>
        <strain evidence="3">SP2T</strain>
    </source>
</reference>
<dbReference type="Gene3D" id="1.10.260.40">
    <property type="entry name" value="lambda repressor-like DNA-binding domains"/>
    <property type="match status" value="1"/>
</dbReference>
<keyword evidence="4" id="KW-1185">Reference proteome</keyword>
<evidence type="ECO:0000313" key="3">
    <source>
        <dbReference type="EMBL" id="QVL32316.1"/>
    </source>
</evidence>
<evidence type="ECO:0000313" key="4">
    <source>
        <dbReference type="Proteomes" id="UP000676194"/>
    </source>
</evidence>
<feature type="domain" description="HTH cro/C1-type" evidence="2">
    <location>
        <begin position="20"/>
        <end position="74"/>
    </location>
</feature>
<dbReference type="CDD" id="cd00093">
    <property type="entry name" value="HTH_XRE"/>
    <property type="match status" value="1"/>
</dbReference>
<dbReference type="InterPro" id="IPR001387">
    <property type="entry name" value="Cro/C1-type_HTH"/>
</dbReference>
<dbReference type="SUPFAM" id="SSF47413">
    <property type="entry name" value="lambda repressor-like DNA-binding domains"/>
    <property type="match status" value="1"/>
</dbReference>
<dbReference type="EMBL" id="CP074694">
    <property type="protein sequence ID" value="QVL32316.1"/>
    <property type="molecule type" value="Genomic_DNA"/>
</dbReference>
<dbReference type="SMART" id="SM00530">
    <property type="entry name" value="HTH_XRE"/>
    <property type="match status" value="1"/>
</dbReference>
<dbReference type="Proteomes" id="UP000676194">
    <property type="component" value="Chromosome"/>
</dbReference>
<gene>
    <name evidence="3" type="ORF">KIH39_26375</name>
</gene>
<sequence>MLLLEKVFDPVTPGQFAQRLRELFHEKGVSGAEIARRSGFRQSSISEWLRGEKEPKATAVKKLAEALGVPVELLFADPTTDPGVPAKGRPRSKDPNKDDEGTSSEEKSS</sequence>
<dbReference type="PROSITE" id="PS50943">
    <property type="entry name" value="HTH_CROC1"/>
    <property type="match status" value="1"/>
</dbReference>
<feature type="region of interest" description="Disordered" evidence="1">
    <location>
        <begin position="74"/>
        <end position="109"/>
    </location>
</feature>
<dbReference type="GO" id="GO:0003677">
    <property type="term" value="F:DNA binding"/>
    <property type="evidence" value="ECO:0007669"/>
    <property type="project" value="InterPro"/>
</dbReference>
<evidence type="ECO:0000256" key="1">
    <source>
        <dbReference type="SAM" id="MobiDB-lite"/>
    </source>
</evidence>
<feature type="compositionally biased region" description="Basic and acidic residues" evidence="1">
    <location>
        <begin position="91"/>
        <end position="109"/>
    </location>
</feature>
<dbReference type="RefSeq" id="WP_213497155.1">
    <property type="nucleotide sequence ID" value="NZ_CP074694.1"/>
</dbReference>
<dbReference type="AlphaFoldDB" id="A0A8E6B6Z9"/>
<organism evidence="3 4">
    <name type="scientific">Telmatocola sphagniphila</name>
    <dbReference type="NCBI Taxonomy" id="1123043"/>
    <lineage>
        <taxon>Bacteria</taxon>
        <taxon>Pseudomonadati</taxon>
        <taxon>Planctomycetota</taxon>
        <taxon>Planctomycetia</taxon>
        <taxon>Gemmatales</taxon>
        <taxon>Gemmataceae</taxon>
    </lineage>
</organism>
<evidence type="ECO:0000259" key="2">
    <source>
        <dbReference type="PROSITE" id="PS50943"/>
    </source>
</evidence>
<protein>
    <submittedName>
        <fullName evidence="3">Helix-turn-helix transcriptional regulator</fullName>
    </submittedName>
</protein>
<accession>A0A8E6B6Z9</accession>
<dbReference type="Pfam" id="PF13560">
    <property type="entry name" value="HTH_31"/>
    <property type="match status" value="1"/>
</dbReference>